<gene>
    <name evidence="2" type="ORF">EAI_04517</name>
</gene>
<reference evidence="2 3" key="1">
    <citation type="journal article" date="2010" name="Science">
        <title>Genomic comparison of the ants Camponotus floridanus and Harpegnathos saltator.</title>
        <authorList>
            <person name="Bonasio R."/>
            <person name="Zhang G."/>
            <person name="Ye C."/>
            <person name="Mutti N.S."/>
            <person name="Fang X."/>
            <person name="Qin N."/>
            <person name="Donahue G."/>
            <person name="Yang P."/>
            <person name="Li Q."/>
            <person name="Li C."/>
            <person name="Zhang P."/>
            <person name="Huang Z."/>
            <person name="Berger S.L."/>
            <person name="Reinberg D."/>
            <person name="Wang J."/>
            <person name="Liebig J."/>
        </authorList>
    </citation>
    <scope>NUCLEOTIDE SEQUENCE [LARGE SCALE GENOMIC DNA]</scope>
    <source>
        <strain evidence="2 3">R22 G/1</strain>
    </source>
</reference>
<feature type="region of interest" description="Disordered" evidence="1">
    <location>
        <begin position="1"/>
        <end position="20"/>
    </location>
</feature>
<name>E2BKX5_HARSA</name>
<evidence type="ECO:0000256" key="1">
    <source>
        <dbReference type="SAM" id="MobiDB-lite"/>
    </source>
</evidence>
<evidence type="ECO:0000313" key="3">
    <source>
        <dbReference type="Proteomes" id="UP000008237"/>
    </source>
</evidence>
<feature type="region of interest" description="Disordered" evidence="1">
    <location>
        <begin position="61"/>
        <end position="169"/>
    </location>
</feature>
<dbReference type="Proteomes" id="UP000008237">
    <property type="component" value="Unassembled WGS sequence"/>
</dbReference>
<proteinExistence type="predicted"/>
<feature type="compositionally biased region" description="Low complexity" evidence="1">
    <location>
        <begin position="78"/>
        <end position="89"/>
    </location>
</feature>
<keyword evidence="3" id="KW-1185">Reference proteome</keyword>
<protein>
    <submittedName>
        <fullName evidence="2">Uncharacterized protein</fullName>
    </submittedName>
</protein>
<dbReference type="AlphaFoldDB" id="E2BKX5"/>
<evidence type="ECO:0000313" key="2">
    <source>
        <dbReference type="EMBL" id="EFN83656.1"/>
    </source>
</evidence>
<accession>E2BKX5</accession>
<sequence length="280" mass="30376">MWRPRVGKNAEAMGGKVHPDETTSIIPSELHSVSSFAYIIMLCGLVKMDTVDVQKAICRGGRRSRKGPKSSFANDDVFSFSESSSSKGSGETRRRRQWLAEAGPLRKRKHGQIEQSDTGLRKAEATELVSPPGSQELDAHLPASPLERSGENSAKETVAGGGWSAEKEEAWSDRTIGYVPSDSEGNVPGTPPRFSTTRCSSACESFGMAMRTSSARVGTATCTAETGTDRTLSAGRDSEACLVFMKAKISCKIMARNVNCWEVHVQKTLLQYLSGRDHRA</sequence>
<organism evidence="3">
    <name type="scientific">Harpegnathos saltator</name>
    <name type="common">Jerdon's jumping ant</name>
    <dbReference type="NCBI Taxonomy" id="610380"/>
    <lineage>
        <taxon>Eukaryota</taxon>
        <taxon>Metazoa</taxon>
        <taxon>Ecdysozoa</taxon>
        <taxon>Arthropoda</taxon>
        <taxon>Hexapoda</taxon>
        <taxon>Insecta</taxon>
        <taxon>Pterygota</taxon>
        <taxon>Neoptera</taxon>
        <taxon>Endopterygota</taxon>
        <taxon>Hymenoptera</taxon>
        <taxon>Apocrita</taxon>
        <taxon>Aculeata</taxon>
        <taxon>Formicoidea</taxon>
        <taxon>Formicidae</taxon>
        <taxon>Ponerinae</taxon>
        <taxon>Ponerini</taxon>
        <taxon>Harpegnathos</taxon>
    </lineage>
</organism>
<dbReference type="InParanoid" id="E2BKX5"/>
<dbReference type="EMBL" id="GL448852">
    <property type="protein sequence ID" value="EFN83656.1"/>
    <property type="molecule type" value="Genomic_DNA"/>
</dbReference>